<evidence type="ECO:0000313" key="3">
    <source>
        <dbReference type="EMBL" id="CDW91821.1"/>
    </source>
</evidence>
<dbReference type="SUPFAM" id="SSF48371">
    <property type="entry name" value="ARM repeat"/>
    <property type="match status" value="1"/>
</dbReference>
<dbReference type="InterPro" id="IPR011989">
    <property type="entry name" value="ARM-like"/>
</dbReference>
<dbReference type="InterPro" id="IPR039918">
    <property type="entry name" value="PPP4R4"/>
</dbReference>
<dbReference type="InterPro" id="IPR021133">
    <property type="entry name" value="HEAT_type_2"/>
</dbReference>
<accession>A0A078BC97</accession>
<dbReference type="EMBL" id="CCKQ01019780">
    <property type="protein sequence ID" value="CDW91821.1"/>
    <property type="molecule type" value="Genomic_DNA"/>
</dbReference>
<dbReference type="OrthoDB" id="340346at2759"/>
<evidence type="ECO:0000313" key="4">
    <source>
        <dbReference type="Proteomes" id="UP000039865"/>
    </source>
</evidence>
<organism evidence="3 4">
    <name type="scientific">Stylonychia lemnae</name>
    <name type="common">Ciliate</name>
    <dbReference type="NCBI Taxonomy" id="5949"/>
    <lineage>
        <taxon>Eukaryota</taxon>
        <taxon>Sar</taxon>
        <taxon>Alveolata</taxon>
        <taxon>Ciliophora</taxon>
        <taxon>Intramacronucleata</taxon>
        <taxon>Spirotrichea</taxon>
        <taxon>Stichotrichia</taxon>
        <taxon>Sporadotrichida</taxon>
        <taxon>Oxytrichidae</taxon>
        <taxon>Stylonychinae</taxon>
        <taxon>Stylonychia</taxon>
    </lineage>
</organism>
<proteinExistence type="predicted"/>
<reference evidence="3 4" key="1">
    <citation type="submission" date="2014-06" db="EMBL/GenBank/DDBJ databases">
        <authorList>
            <person name="Swart Estienne"/>
        </authorList>
    </citation>
    <scope>NUCLEOTIDE SEQUENCE [LARGE SCALE GENOMIC DNA]</scope>
    <source>
        <strain evidence="3 4">130c</strain>
    </source>
</reference>
<dbReference type="InterPro" id="IPR016024">
    <property type="entry name" value="ARM-type_fold"/>
</dbReference>
<gene>
    <name evidence="3" type="primary">Contig1513.g1657</name>
    <name evidence="3" type="ORF">STYLEM_20982</name>
</gene>
<feature type="compositionally biased region" description="Polar residues" evidence="2">
    <location>
        <begin position="750"/>
        <end position="759"/>
    </location>
</feature>
<dbReference type="InParanoid" id="A0A078BC97"/>
<dbReference type="AlphaFoldDB" id="A0A078BC97"/>
<dbReference type="OMA" id="PRITCED"/>
<evidence type="ECO:0000256" key="1">
    <source>
        <dbReference type="PROSITE-ProRule" id="PRU00103"/>
    </source>
</evidence>
<dbReference type="Proteomes" id="UP000039865">
    <property type="component" value="Unassembled WGS sequence"/>
</dbReference>
<dbReference type="PANTHER" id="PTHR21467:SF0">
    <property type="entry name" value="SERINE_THREONINE-PROTEIN PHOSPHATASE 4 REGULATORY SUBUNIT 4"/>
    <property type="match status" value="1"/>
</dbReference>
<sequence>MNSTKYKLPIKEDEINEFNLPQIRKQVNARIDYSLNLGKVEYLQLQQRGLGDWSEEIQIQAGEAFITLLKQKILDSQFFKELLKVASQMMKQWSKSVLMKWIEVYAILLPRITCEDQANADKFERDCLELVNKMGDQPSPFQVKISVPFFLAQLAKNQSIRQKDTYTSRCLSKIKNMCQDFNWEIRKEMCLNLTKISKYLGHQLVTQIILPELIELLNDEEVEVFHQAIQTYIKFNKKILTQEQKQGAENLATIKKILMHVQNLNTQGNIQGDSEKIQNEVKQTVYKNLNDLILIMRNKDDEGLIDLIYDCLKINLLCDNNKMIIAECLQGLCDIYGNNVKLLKSFYLPLYQSFIKEAFSGEDNELKDTIAAKLHHLILNTLMISDSSIGSLDSIKNEILDFYVTAIKCTRKETVNNIIVNADEVMKFFITNQNVIDKPIYKFFLDKIRKPLISTVLEKKLQNNWRYLVNYYEFLQKLFKYVDRDDTTLEIFPLCVKGLKQTYCPFPVKKYIAQSFANVIGKHPNNFLRQSIQEAMIKDFASSRTYQNRMIFLCFVENLLPQISKTYFKQTFMESLLRFKDEETIQLLIVFVRLIPQIRLKMDEYKSQDKIDQILNQIMQKYSSKIVGRELVSLANEIQQKIREPEYLDEVMIYQNVKDKELYENELRLSTIEREEKDSSKRKEMESMIKQMKDDYMKKMHNVNSSSGTTLGTSSFLLGALKDNRAQSSMKAERKPISISGAPSVGLNMKLSSSSSTKGNKTDKVIKEESKSSLSNYGTSSVAAKKNLQTQQNSLMPPKPGSQLKKR</sequence>
<feature type="repeat" description="HEAT" evidence="1">
    <location>
        <begin position="209"/>
        <end position="246"/>
    </location>
</feature>
<dbReference type="PANTHER" id="PTHR21467">
    <property type="entry name" value="PROTEIN PHOSPHATASE 4 REGULATORY SUBUNIT 4 PPP4R4"/>
    <property type="match status" value="1"/>
</dbReference>
<protein>
    <submittedName>
        <fullName evidence="3">Serine threonine-protein phosphatase 4 regulatory subunit 4-like</fullName>
    </submittedName>
</protein>
<name>A0A078BC97_STYLE</name>
<feature type="region of interest" description="Disordered" evidence="2">
    <location>
        <begin position="727"/>
        <end position="807"/>
    </location>
</feature>
<keyword evidence="4" id="KW-1185">Reference proteome</keyword>
<feature type="compositionally biased region" description="Polar residues" evidence="2">
    <location>
        <begin position="772"/>
        <end position="795"/>
    </location>
</feature>
<evidence type="ECO:0000256" key="2">
    <source>
        <dbReference type="SAM" id="MobiDB-lite"/>
    </source>
</evidence>
<dbReference type="Gene3D" id="1.25.10.10">
    <property type="entry name" value="Leucine-rich Repeat Variant"/>
    <property type="match status" value="1"/>
</dbReference>
<feature type="compositionally biased region" description="Basic and acidic residues" evidence="2">
    <location>
        <begin position="760"/>
        <end position="771"/>
    </location>
</feature>
<dbReference type="PROSITE" id="PS50077">
    <property type="entry name" value="HEAT_REPEAT"/>
    <property type="match status" value="1"/>
</dbReference>